<evidence type="ECO:0000313" key="3">
    <source>
        <dbReference type="EMBL" id="KAJ6951553.1"/>
    </source>
</evidence>
<feature type="signal peptide" evidence="2">
    <location>
        <begin position="1"/>
        <end position="28"/>
    </location>
</feature>
<keyword evidence="2" id="KW-0732">Signal</keyword>
<proteinExistence type="predicted"/>
<feature type="chain" id="PRO_5042088882" evidence="2">
    <location>
        <begin position="29"/>
        <end position="133"/>
    </location>
</feature>
<dbReference type="AlphaFoldDB" id="A0AAD6L854"/>
<name>A0AAD6L854_9ROSI</name>
<organism evidence="3 4">
    <name type="scientific">Populus alba x Populus x berolinensis</name>
    <dbReference type="NCBI Taxonomy" id="444605"/>
    <lineage>
        <taxon>Eukaryota</taxon>
        <taxon>Viridiplantae</taxon>
        <taxon>Streptophyta</taxon>
        <taxon>Embryophyta</taxon>
        <taxon>Tracheophyta</taxon>
        <taxon>Spermatophyta</taxon>
        <taxon>Magnoliopsida</taxon>
        <taxon>eudicotyledons</taxon>
        <taxon>Gunneridae</taxon>
        <taxon>Pentapetalae</taxon>
        <taxon>rosids</taxon>
        <taxon>fabids</taxon>
        <taxon>Malpighiales</taxon>
        <taxon>Salicaceae</taxon>
        <taxon>Saliceae</taxon>
        <taxon>Populus</taxon>
    </lineage>
</organism>
<accession>A0AAD6L854</accession>
<gene>
    <name evidence="3" type="ORF">NC653_040866</name>
</gene>
<reference evidence="3" key="1">
    <citation type="journal article" date="2023" name="Mol. Ecol. Resour.">
        <title>Chromosome-level genome assembly of a triploid poplar Populus alba 'Berolinensis'.</title>
        <authorList>
            <person name="Chen S."/>
            <person name="Yu Y."/>
            <person name="Wang X."/>
            <person name="Wang S."/>
            <person name="Zhang T."/>
            <person name="Zhou Y."/>
            <person name="He R."/>
            <person name="Meng N."/>
            <person name="Wang Y."/>
            <person name="Liu W."/>
            <person name="Liu Z."/>
            <person name="Liu J."/>
            <person name="Guo Q."/>
            <person name="Huang H."/>
            <person name="Sederoff R.R."/>
            <person name="Wang G."/>
            <person name="Qu G."/>
            <person name="Chen S."/>
        </authorList>
    </citation>
    <scope>NUCLEOTIDE SEQUENCE</scope>
    <source>
        <strain evidence="3">SC-2020</strain>
    </source>
</reference>
<dbReference type="Proteomes" id="UP001164929">
    <property type="component" value="Chromosome 19"/>
</dbReference>
<protein>
    <submittedName>
        <fullName evidence="3">Uncharacterized protein</fullName>
    </submittedName>
</protein>
<comment type="caution">
    <text evidence="3">The sequence shown here is derived from an EMBL/GenBank/DDBJ whole genome shotgun (WGS) entry which is preliminary data.</text>
</comment>
<feature type="region of interest" description="Disordered" evidence="1">
    <location>
        <begin position="48"/>
        <end position="71"/>
    </location>
</feature>
<evidence type="ECO:0000313" key="4">
    <source>
        <dbReference type="Proteomes" id="UP001164929"/>
    </source>
</evidence>
<sequence length="133" mass="14734">MAPFLSCFLRFMLICALFFSSMHVLGLASNDVPPSNFPSHKLKRLSIKATLPSPPPPPKPSKQRGPQTPIKNDFFVCRTSKKIYDGDELAGGVEAKEWTDQWVSVRVLSLREEGAAERERGLVTGCCGEWPVS</sequence>
<evidence type="ECO:0000256" key="2">
    <source>
        <dbReference type="SAM" id="SignalP"/>
    </source>
</evidence>
<dbReference type="EMBL" id="JAQIZT010000019">
    <property type="protein sequence ID" value="KAJ6951553.1"/>
    <property type="molecule type" value="Genomic_DNA"/>
</dbReference>
<keyword evidence="4" id="KW-1185">Reference proteome</keyword>
<evidence type="ECO:0000256" key="1">
    <source>
        <dbReference type="SAM" id="MobiDB-lite"/>
    </source>
</evidence>